<dbReference type="Proteomes" id="UP001408356">
    <property type="component" value="Unassembled WGS sequence"/>
</dbReference>
<dbReference type="InterPro" id="IPR008922">
    <property type="entry name" value="Di-copper_centre_dom_sf"/>
</dbReference>
<dbReference type="EMBL" id="JARVKF010000330">
    <property type="protein sequence ID" value="KAK9419150.1"/>
    <property type="molecule type" value="Genomic_DNA"/>
</dbReference>
<comment type="caution">
    <text evidence="1">The sequence shown here is derived from an EMBL/GenBank/DDBJ whole genome shotgun (WGS) entry which is preliminary data.</text>
</comment>
<proteinExistence type="predicted"/>
<reference evidence="1 2" key="1">
    <citation type="journal article" date="2024" name="J. Plant Pathol.">
        <title>Sequence and assembly of the genome of Seiridium unicorne, isolate CBS 538.82, causal agent of cypress canker disease.</title>
        <authorList>
            <person name="Scali E."/>
            <person name="Rocca G.D."/>
            <person name="Danti R."/>
            <person name="Garbelotto M."/>
            <person name="Barberini S."/>
            <person name="Baroncelli R."/>
            <person name="Emiliani G."/>
        </authorList>
    </citation>
    <scope>NUCLEOTIDE SEQUENCE [LARGE SCALE GENOMIC DNA]</scope>
    <source>
        <strain evidence="1 2">BM-138-508</strain>
    </source>
</reference>
<sequence length="96" mass="10895">MPNVDAWVANKTATGKNNNCTLENVAVRREWSDLSEARRQEYLAAVTCLIKLPPEANTTRFPGALNRYDDSVAYHMTRSTLPCSMEMRLVWEVMAC</sequence>
<accession>A0ABR2UWV6</accession>
<dbReference type="SUPFAM" id="SSF48056">
    <property type="entry name" value="Di-copper centre-containing domain"/>
    <property type="match status" value="1"/>
</dbReference>
<evidence type="ECO:0000313" key="2">
    <source>
        <dbReference type="Proteomes" id="UP001408356"/>
    </source>
</evidence>
<evidence type="ECO:0000313" key="1">
    <source>
        <dbReference type="EMBL" id="KAK9419150.1"/>
    </source>
</evidence>
<gene>
    <name evidence="1" type="ORF">SUNI508_01127</name>
</gene>
<protein>
    <submittedName>
        <fullName evidence="1">Tyrosinase copper-binding domain-containing protein</fullName>
    </submittedName>
</protein>
<dbReference type="Gene3D" id="1.10.1280.10">
    <property type="entry name" value="Di-copper center containing domain from catechol oxidase"/>
    <property type="match status" value="1"/>
</dbReference>
<name>A0ABR2UWV6_9PEZI</name>
<keyword evidence="2" id="KW-1185">Reference proteome</keyword>
<organism evidence="1 2">
    <name type="scientific">Seiridium unicorne</name>
    <dbReference type="NCBI Taxonomy" id="138068"/>
    <lineage>
        <taxon>Eukaryota</taxon>
        <taxon>Fungi</taxon>
        <taxon>Dikarya</taxon>
        <taxon>Ascomycota</taxon>
        <taxon>Pezizomycotina</taxon>
        <taxon>Sordariomycetes</taxon>
        <taxon>Xylariomycetidae</taxon>
        <taxon>Amphisphaeriales</taxon>
        <taxon>Sporocadaceae</taxon>
        <taxon>Seiridium</taxon>
    </lineage>
</organism>